<dbReference type="EMBL" id="CAJNOI010000007">
    <property type="protein sequence ID" value="CAF0760407.1"/>
    <property type="molecule type" value="Genomic_DNA"/>
</dbReference>
<comment type="caution">
    <text evidence="3">The sequence shown here is derived from an EMBL/GenBank/DDBJ whole genome shotgun (WGS) entry which is preliminary data.</text>
</comment>
<evidence type="ECO:0000313" key="2">
    <source>
        <dbReference type="EMBL" id="CAF0760407.1"/>
    </source>
</evidence>
<keyword evidence="4" id="KW-1185">Reference proteome</keyword>
<dbReference type="SUPFAM" id="SSF54928">
    <property type="entry name" value="RNA-binding domain, RBD"/>
    <property type="match status" value="1"/>
</dbReference>
<dbReference type="InterPro" id="IPR035979">
    <property type="entry name" value="RBD_domain_sf"/>
</dbReference>
<evidence type="ECO:0000313" key="4">
    <source>
        <dbReference type="Proteomes" id="UP000663832"/>
    </source>
</evidence>
<dbReference type="Proteomes" id="UP000663832">
    <property type="component" value="Unassembled WGS sequence"/>
</dbReference>
<evidence type="ECO:0008006" key="5">
    <source>
        <dbReference type="Google" id="ProtNLM"/>
    </source>
</evidence>
<dbReference type="OrthoDB" id="9980689at2759"/>
<keyword evidence="1" id="KW-0175">Coiled coil</keyword>
<accession>A0A813QNK9</accession>
<dbReference type="EMBL" id="CAJNOM010000008">
    <property type="protein sequence ID" value="CAF0769117.1"/>
    <property type="molecule type" value="Genomic_DNA"/>
</dbReference>
<dbReference type="InterPro" id="IPR012677">
    <property type="entry name" value="Nucleotide-bd_a/b_plait_sf"/>
</dbReference>
<dbReference type="GO" id="GO:0003676">
    <property type="term" value="F:nucleic acid binding"/>
    <property type="evidence" value="ECO:0007669"/>
    <property type="project" value="InterPro"/>
</dbReference>
<reference evidence="3" key="1">
    <citation type="submission" date="2021-02" db="EMBL/GenBank/DDBJ databases">
        <authorList>
            <person name="Nowell W R."/>
        </authorList>
    </citation>
    <scope>NUCLEOTIDE SEQUENCE</scope>
</reference>
<evidence type="ECO:0000256" key="1">
    <source>
        <dbReference type="SAM" id="Coils"/>
    </source>
</evidence>
<gene>
    <name evidence="2" type="ORF">BJG266_LOCUS2972</name>
    <name evidence="3" type="ORF">QVE165_LOCUS2502</name>
</gene>
<sequence>MSIISTELFVDGICELDDKIIQSYFKQFGSRITNYESHRKRLTDSCCFALISFTAHHSVNTILRRRPHIINSSTIFVKRLLPSSVCSFIERQLPVTSLFVYNKISKQLNERNLRNFFKTFGHILKFERDYIHDRLFIEYDDYDSVDKVFLNKDQLPDYIDIYKNILPQTQNTAEYRGKCRLKQHTPKKTNECYQGLLQKTIEDLGNCKAQLKKIENDYNILQIEHTTLKEKYDKLDQLFNNQNLCRSCNEHEVTIMKLQQTLSKLNKQYETTKSQYQRLLSTKSKIDILTQHNHYLLSTRLKNDEYYKSEVSEYYASQSNLSTANSCDINIFHYLSDYYFMLFFIALKQRRRITYKYNIVKSDED</sequence>
<dbReference type="AlphaFoldDB" id="A0A813QNK9"/>
<proteinExistence type="predicted"/>
<name>A0A813QNK9_9BILA</name>
<protein>
    <recommendedName>
        <fullName evidence="5">RRM domain-containing protein</fullName>
    </recommendedName>
</protein>
<dbReference type="Proteomes" id="UP000663877">
    <property type="component" value="Unassembled WGS sequence"/>
</dbReference>
<dbReference type="Gene3D" id="3.30.70.330">
    <property type="match status" value="2"/>
</dbReference>
<feature type="coiled-coil region" evidence="1">
    <location>
        <begin position="197"/>
        <end position="282"/>
    </location>
</feature>
<organism evidence="3 4">
    <name type="scientific">Adineta steineri</name>
    <dbReference type="NCBI Taxonomy" id="433720"/>
    <lineage>
        <taxon>Eukaryota</taxon>
        <taxon>Metazoa</taxon>
        <taxon>Spiralia</taxon>
        <taxon>Gnathifera</taxon>
        <taxon>Rotifera</taxon>
        <taxon>Eurotatoria</taxon>
        <taxon>Bdelloidea</taxon>
        <taxon>Adinetida</taxon>
        <taxon>Adinetidae</taxon>
        <taxon>Adineta</taxon>
    </lineage>
</organism>
<evidence type="ECO:0000313" key="3">
    <source>
        <dbReference type="EMBL" id="CAF0769117.1"/>
    </source>
</evidence>